<comment type="caution">
    <text evidence="2">The sequence shown here is derived from an EMBL/GenBank/DDBJ whole genome shotgun (WGS) entry which is preliminary data.</text>
</comment>
<organism evidence="2 3">
    <name type="scientific">Nannochloropsis gaditana</name>
    <dbReference type="NCBI Taxonomy" id="72520"/>
    <lineage>
        <taxon>Eukaryota</taxon>
        <taxon>Sar</taxon>
        <taxon>Stramenopiles</taxon>
        <taxon>Ochrophyta</taxon>
        <taxon>Eustigmatophyceae</taxon>
        <taxon>Eustigmatales</taxon>
        <taxon>Monodopsidaceae</taxon>
        <taxon>Nannochloropsis</taxon>
    </lineage>
</organism>
<dbReference type="PANTHER" id="PTHR11140">
    <property type="entry name" value="PRE-MRNA SPLICING FACTOR PRP8"/>
    <property type="match status" value="1"/>
</dbReference>
<dbReference type="GO" id="GO:0005682">
    <property type="term" value="C:U5 snRNP"/>
    <property type="evidence" value="ECO:0007669"/>
    <property type="project" value="TreeGrafter"/>
</dbReference>
<dbReference type="PANTHER" id="PTHR11140:SF0">
    <property type="entry name" value="PRE-MRNA-PROCESSING-SPLICING FACTOR 8"/>
    <property type="match status" value="1"/>
</dbReference>
<dbReference type="GO" id="GO:0030620">
    <property type="term" value="F:U2 snRNA binding"/>
    <property type="evidence" value="ECO:0007669"/>
    <property type="project" value="TreeGrafter"/>
</dbReference>
<reference evidence="2 3" key="1">
    <citation type="journal article" date="2014" name="Mol. Plant">
        <title>Chromosome Scale Genome Assembly and Transcriptome Profiling of Nannochloropsis gaditana in Nitrogen Depletion.</title>
        <authorList>
            <person name="Corteggiani Carpinelli E."/>
            <person name="Telatin A."/>
            <person name="Vitulo N."/>
            <person name="Forcato C."/>
            <person name="D'Angelo M."/>
            <person name="Schiavon R."/>
            <person name="Vezzi A."/>
            <person name="Giacometti G.M."/>
            <person name="Morosinotto T."/>
            <person name="Valle G."/>
        </authorList>
    </citation>
    <scope>NUCLEOTIDE SEQUENCE [LARGE SCALE GENOMIC DNA]</scope>
    <source>
        <strain evidence="2 3">B-31</strain>
    </source>
</reference>
<dbReference type="InterPro" id="IPR027652">
    <property type="entry name" value="PRP8"/>
</dbReference>
<dbReference type="GO" id="GO:0030619">
    <property type="term" value="F:U1 snRNA binding"/>
    <property type="evidence" value="ECO:0007669"/>
    <property type="project" value="TreeGrafter"/>
</dbReference>
<protein>
    <submittedName>
        <fullName evidence="2">Pre-mrna-processing-splicing factor</fullName>
    </submittedName>
</protein>
<dbReference type="GO" id="GO:0000244">
    <property type="term" value="P:spliceosomal tri-snRNP complex assembly"/>
    <property type="evidence" value="ECO:0007669"/>
    <property type="project" value="TreeGrafter"/>
</dbReference>
<sequence length="97" mass="10974">MVAHGVSVFHLPLSPSLPPSLPPFLSSYVKQKADWWTDHAHYNRERIKRGATVDKTVCKKNLGRLTRLWLKAEQALIPSSHPFSPLLWPFLISGTTT</sequence>
<dbReference type="EMBL" id="AZIL01000763">
    <property type="protein sequence ID" value="EWM26041.1"/>
    <property type="molecule type" value="Genomic_DNA"/>
</dbReference>
<dbReference type="GO" id="GO:0030623">
    <property type="term" value="F:U5 snRNA binding"/>
    <property type="evidence" value="ECO:0007669"/>
    <property type="project" value="TreeGrafter"/>
</dbReference>
<dbReference type="OrthoDB" id="3258820at2759"/>
<name>W7TZH2_9STRA</name>
<dbReference type="InterPro" id="IPR012592">
    <property type="entry name" value="PROCN"/>
</dbReference>
<accession>W7TZH2</accession>
<dbReference type="Proteomes" id="UP000019335">
    <property type="component" value="Chromosome 9"/>
</dbReference>
<dbReference type="GO" id="GO:0017070">
    <property type="term" value="F:U6 snRNA binding"/>
    <property type="evidence" value="ECO:0007669"/>
    <property type="project" value="TreeGrafter"/>
</dbReference>
<evidence type="ECO:0000313" key="2">
    <source>
        <dbReference type="EMBL" id="EWM26041.1"/>
    </source>
</evidence>
<evidence type="ECO:0000259" key="1">
    <source>
        <dbReference type="Pfam" id="PF08083"/>
    </source>
</evidence>
<dbReference type="GO" id="GO:0071013">
    <property type="term" value="C:catalytic step 2 spliceosome"/>
    <property type="evidence" value="ECO:0007669"/>
    <property type="project" value="TreeGrafter"/>
</dbReference>
<evidence type="ECO:0000313" key="3">
    <source>
        <dbReference type="Proteomes" id="UP000019335"/>
    </source>
</evidence>
<dbReference type="Pfam" id="PF08083">
    <property type="entry name" value="PROCN"/>
    <property type="match status" value="1"/>
</dbReference>
<dbReference type="GO" id="GO:0097157">
    <property type="term" value="F:pre-mRNA intronic binding"/>
    <property type="evidence" value="ECO:0007669"/>
    <property type="project" value="TreeGrafter"/>
</dbReference>
<proteinExistence type="predicted"/>
<keyword evidence="3" id="KW-1185">Reference proteome</keyword>
<feature type="domain" description="PROCN" evidence="1">
    <location>
        <begin position="15"/>
        <end position="75"/>
    </location>
</feature>
<dbReference type="AlphaFoldDB" id="W7TZH2"/>
<gene>
    <name evidence="2" type="ORF">Naga_102481g1</name>
</gene>